<evidence type="ECO:0000313" key="2">
    <source>
        <dbReference type="EMBL" id="MFF3224061.1"/>
    </source>
</evidence>
<organism evidence="2 3">
    <name type="scientific">Nocardia suismassiliense</name>
    <dbReference type="NCBI Taxonomy" id="2077092"/>
    <lineage>
        <taxon>Bacteria</taxon>
        <taxon>Bacillati</taxon>
        <taxon>Actinomycetota</taxon>
        <taxon>Actinomycetes</taxon>
        <taxon>Mycobacteriales</taxon>
        <taxon>Nocardiaceae</taxon>
        <taxon>Nocardia</taxon>
    </lineage>
</organism>
<reference evidence="2 3" key="1">
    <citation type="submission" date="2024-10" db="EMBL/GenBank/DDBJ databases">
        <title>The Natural Products Discovery Center: Release of the First 8490 Sequenced Strains for Exploring Actinobacteria Biosynthetic Diversity.</title>
        <authorList>
            <person name="Kalkreuter E."/>
            <person name="Kautsar S.A."/>
            <person name="Yang D."/>
            <person name="Bader C.D."/>
            <person name="Teijaro C.N."/>
            <person name="Fluegel L."/>
            <person name="Davis C.M."/>
            <person name="Simpson J.R."/>
            <person name="Lauterbach L."/>
            <person name="Steele A.D."/>
            <person name="Gui C."/>
            <person name="Meng S."/>
            <person name="Li G."/>
            <person name="Viehrig K."/>
            <person name="Ye F."/>
            <person name="Su P."/>
            <person name="Kiefer A.F."/>
            <person name="Nichols A."/>
            <person name="Cepeda A.J."/>
            <person name="Yan W."/>
            <person name="Fan B."/>
            <person name="Jiang Y."/>
            <person name="Adhikari A."/>
            <person name="Zheng C.-J."/>
            <person name="Schuster L."/>
            <person name="Cowan T.M."/>
            <person name="Smanski M.J."/>
            <person name="Chevrette M.G."/>
            <person name="De Carvalho L.P.S."/>
            <person name="Shen B."/>
        </authorList>
    </citation>
    <scope>NUCLEOTIDE SEQUENCE [LARGE SCALE GENOMIC DNA]</scope>
    <source>
        <strain evidence="2 3">NPDC003040</strain>
    </source>
</reference>
<name>A0ABW6QS64_9NOCA</name>
<comment type="caution">
    <text evidence="2">The sequence shown here is derived from an EMBL/GenBank/DDBJ whole genome shotgun (WGS) entry which is preliminary data.</text>
</comment>
<sequence length="389" mass="42327">MSPRQTVNIGVAAHIYAAASGGPRGAGGLSATERSEPENGIWCCFKHGKAIDSDGGRIYSAADLQAWKRLHEARKAAEVNGAPLHNIGLVESISVNSAPVASLEGRTFDLAMRNVFIGPSASGKSVLTRLIASVSYPDHVADMSRCRDVDMAVRWFDPHTHDVITTGRRGQVTHVLDGRPVPYVARPYKTILLNGMHRNCVGNIVKLAHTFDLSVSAMKGTLSLLCSQSNFVRAVHYEDTRVRWVLDINGRILDVVDIQWLGNHLQSSILLEVAGIHAQLHAHVEPTFLLIDELLDFYRHPPSAQVDVLDRLQRAAEHAQVAIVGHSIGLVEAASSGWTVTAMEYHPSTISGGQIDFEVAIEEPNAEKQLSNRHGHYAQSVEPPGQPPT</sequence>
<accession>A0ABW6QS64</accession>
<evidence type="ECO:0000313" key="3">
    <source>
        <dbReference type="Proteomes" id="UP001601948"/>
    </source>
</evidence>
<dbReference type="EMBL" id="JBIAPI010000002">
    <property type="protein sequence ID" value="MFF3224061.1"/>
    <property type="molecule type" value="Genomic_DNA"/>
</dbReference>
<dbReference type="Proteomes" id="UP001601948">
    <property type="component" value="Unassembled WGS sequence"/>
</dbReference>
<feature type="region of interest" description="Disordered" evidence="1">
    <location>
        <begin position="369"/>
        <end position="389"/>
    </location>
</feature>
<evidence type="ECO:0000256" key="1">
    <source>
        <dbReference type="SAM" id="MobiDB-lite"/>
    </source>
</evidence>
<dbReference type="RefSeq" id="WP_387717371.1">
    <property type="nucleotide sequence ID" value="NZ_JBIAPI010000002.1"/>
</dbReference>
<keyword evidence="3" id="KW-1185">Reference proteome</keyword>
<proteinExistence type="predicted"/>
<gene>
    <name evidence="2" type="ORF">ACFYV7_14810</name>
</gene>
<dbReference type="InterPro" id="IPR027417">
    <property type="entry name" value="P-loop_NTPase"/>
</dbReference>
<dbReference type="SUPFAM" id="SSF52540">
    <property type="entry name" value="P-loop containing nucleoside triphosphate hydrolases"/>
    <property type="match status" value="1"/>
</dbReference>
<protein>
    <submittedName>
        <fullName evidence="2">Uncharacterized protein</fullName>
    </submittedName>
</protein>